<feature type="domain" description="Cyclic nucleotide-binding" evidence="7">
    <location>
        <begin position="304"/>
        <end position="402"/>
    </location>
</feature>
<evidence type="ECO:0000259" key="6">
    <source>
        <dbReference type="PROSITE" id="PS50011"/>
    </source>
</evidence>
<organism evidence="8 9">
    <name type="scientific">Sulfurisoma sediminicola</name>
    <dbReference type="NCBI Taxonomy" id="1381557"/>
    <lineage>
        <taxon>Bacteria</taxon>
        <taxon>Pseudomonadati</taxon>
        <taxon>Pseudomonadota</taxon>
        <taxon>Betaproteobacteria</taxon>
        <taxon>Nitrosomonadales</taxon>
        <taxon>Sterolibacteriaceae</taxon>
        <taxon>Sulfurisoma</taxon>
    </lineage>
</organism>
<dbReference type="InterPro" id="IPR017441">
    <property type="entry name" value="Protein_kinase_ATP_BS"/>
</dbReference>
<keyword evidence="4" id="KW-0142">cGMP-binding</keyword>
<evidence type="ECO:0000259" key="7">
    <source>
        <dbReference type="PROSITE" id="PS50042"/>
    </source>
</evidence>
<evidence type="ECO:0000313" key="8">
    <source>
        <dbReference type="EMBL" id="RLJ62084.1"/>
    </source>
</evidence>
<dbReference type="CDD" id="cd14014">
    <property type="entry name" value="STKc_PknB_like"/>
    <property type="match status" value="1"/>
</dbReference>
<name>A0A497X8F6_9PROT</name>
<dbReference type="SUPFAM" id="SSF56112">
    <property type="entry name" value="Protein kinase-like (PK-like)"/>
    <property type="match status" value="1"/>
</dbReference>
<comment type="caution">
    <text evidence="8">The sequence shown here is derived from an EMBL/GenBank/DDBJ whole genome shotgun (WGS) entry which is preliminary data.</text>
</comment>
<dbReference type="Proteomes" id="UP000268908">
    <property type="component" value="Unassembled WGS sequence"/>
</dbReference>
<dbReference type="InterPro" id="IPR011009">
    <property type="entry name" value="Kinase-like_dom_sf"/>
</dbReference>
<dbReference type="PROSITE" id="PS00107">
    <property type="entry name" value="PROTEIN_KINASE_ATP"/>
    <property type="match status" value="1"/>
</dbReference>
<dbReference type="GO" id="GO:0005524">
    <property type="term" value="F:ATP binding"/>
    <property type="evidence" value="ECO:0007669"/>
    <property type="project" value="UniProtKB-UniRule"/>
</dbReference>
<dbReference type="InterPro" id="IPR014710">
    <property type="entry name" value="RmlC-like_jellyroll"/>
</dbReference>
<dbReference type="InterPro" id="IPR000595">
    <property type="entry name" value="cNMP-bd_dom"/>
</dbReference>
<accession>A0A497X8F6</accession>
<dbReference type="AlphaFoldDB" id="A0A497X8F6"/>
<dbReference type="InterPro" id="IPR000719">
    <property type="entry name" value="Prot_kinase_dom"/>
</dbReference>
<evidence type="ECO:0000256" key="4">
    <source>
        <dbReference type="ARBA" id="ARBA00022992"/>
    </source>
</evidence>
<proteinExistence type="predicted"/>
<dbReference type="PROSITE" id="PS50011">
    <property type="entry name" value="PROTEIN_KINASE_DOM"/>
    <property type="match status" value="1"/>
</dbReference>
<dbReference type="InterPro" id="IPR008271">
    <property type="entry name" value="Ser/Thr_kinase_AS"/>
</dbReference>
<keyword evidence="9" id="KW-1185">Reference proteome</keyword>
<evidence type="ECO:0000256" key="1">
    <source>
        <dbReference type="ARBA" id="ARBA00022535"/>
    </source>
</evidence>
<dbReference type="Pfam" id="PF00027">
    <property type="entry name" value="cNMP_binding"/>
    <property type="match status" value="1"/>
</dbReference>
<dbReference type="InterPro" id="IPR045269">
    <property type="entry name" value="Atg1-like"/>
</dbReference>
<keyword evidence="3 5" id="KW-0067">ATP-binding</keyword>
<dbReference type="SMART" id="SM00100">
    <property type="entry name" value="cNMP"/>
    <property type="match status" value="1"/>
</dbReference>
<evidence type="ECO:0000313" key="9">
    <source>
        <dbReference type="Proteomes" id="UP000268908"/>
    </source>
</evidence>
<evidence type="ECO:0000256" key="5">
    <source>
        <dbReference type="PROSITE-ProRule" id="PRU10141"/>
    </source>
</evidence>
<dbReference type="Gene3D" id="3.30.200.20">
    <property type="entry name" value="Phosphorylase Kinase, domain 1"/>
    <property type="match status" value="1"/>
</dbReference>
<keyword evidence="2 5" id="KW-0547">Nucleotide-binding</keyword>
<feature type="domain" description="Protein kinase" evidence="6">
    <location>
        <begin position="9"/>
        <end position="275"/>
    </location>
</feature>
<sequence>MSIERIGKYEIRGKLGEGATSTVYLGYDSFANREVAIKLIFADVLKDREKGKVYRHLLINEASLAGKLFHPHIVQIFDAVMAEEGSDEHSYIVMEYVAGGTLEQFCRADNLLPVERLVEIIFKCTRALDYAFRMGITHRDIKPANILLSGTGGDIKISDFGAAIQSTGDETRTQVSGVGSPAYMSPQQVREMPLTHQTDIYSLGVVMYQLLTGRLPFNANNNFGMIYAICNSDAPPPSTFRADLPPSLDAIVARAMQKELDARYATWEEFAHDLAQSFRNQQIASRQSMFPDSEKFESLRAIEFFHDFSDVEIWEVVRFSRWEEVAPETLVMKDGEHGDSFCFLLEGELRVVKKGRVLNVLSPGEVFGEMAVVGGGHHVRGADVIAQTTARVVTIAGQALRHASEATRMHFYQSFLRVMASRLSIANARLASN</sequence>
<dbReference type="PANTHER" id="PTHR24348:SF68">
    <property type="entry name" value="SERINE_THREONINE-PROTEIN KINASE ATG1C"/>
    <property type="match status" value="1"/>
</dbReference>
<dbReference type="RefSeq" id="WP_121243221.1">
    <property type="nucleotide sequence ID" value="NZ_BHVV01000002.1"/>
</dbReference>
<reference evidence="8 9" key="1">
    <citation type="submission" date="2018-10" db="EMBL/GenBank/DDBJ databases">
        <title>Genomic Encyclopedia of Type Strains, Phase IV (KMG-IV): sequencing the most valuable type-strain genomes for metagenomic binning, comparative biology and taxonomic classification.</title>
        <authorList>
            <person name="Goeker M."/>
        </authorList>
    </citation>
    <scope>NUCLEOTIDE SEQUENCE [LARGE SCALE GENOMIC DNA]</scope>
    <source>
        <strain evidence="8 9">DSM 26916</strain>
    </source>
</reference>
<dbReference type="InterPro" id="IPR018490">
    <property type="entry name" value="cNMP-bd_dom_sf"/>
</dbReference>
<keyword evidence="8" id="KW-0808">Transferase</keyword>
<keyword evidence="8" id="KW-0723">Serine/threonine-protein kinase</keyword>
<dbReference type="Gene3D" id="2.60.120.10">
    <property type="entry name" value="Jelly Rolls"/>
    <property type="match status" value="1"/>
</dbReference>
<dbReference type="Pfam" id="PF00069">
    <property type="entry name" value="Pkinase"/>
    <property type="match status" value="1"/>
</dbReference>
<dbReference type="PANTHER" id="PTHR24348">
    <property type="entry name" value="SERINE/THREONINE-PROTEIN KINASE UNC-51-RELATED"/>
    <property type="match status" value="1"/>
</dbReference>
<dbReference type="GO" id="GO:0005737">
    <property type="term" value="C:cytoplasm"/>
    <property type="evidence" value="ECO:0007669"/>
    <property type="project" value="TreeGrafter"/>
</dbReference>
<evidence type="ECO:0000256" key="2">
    <source>
        <dbReference type="ARBA" id="ARBA00022741"/>
    </source>
</evidence>
<dbReference type="Gene3D" id="1.10.510.10">
    <property type="entry name" value="Transferase(Phosphotransferase) domain 1"/>
    <property type="match status" value="1"/>
</dbReference>
<dbReference type="GO" id="GO:0030553">
    <property type="term" value="F:cGMP binding"/>
    <property type="evidence" value="ECO:0007669"/>
    <property type="project" value="UniProtKB-KW"/>
</dbReference>
<keyword evidence="8" id="KW-0418">Kinase</keyword>
<keyword evidence="1" id="KW-0140">cGMP</keyword>
<dbReference type="CDD" id="cd00038">
    <property type="entry name" value="CAP_ED"/>
    <property type="match status" value="1"/>
</dbReference>
<dbReference type="PROSITE" id="PS50042">
    <property type="entry name" value="CNMP_BINDING_3"/>
    <property type="match status" value="1"/>
</dbReference>
<dbReference type="OrthoDB" id="9791419at2"/>
<gene>
    <name evidence="8" type="ORF">DFR35_2727</name>
</gene>
<dbReference type="EMBL" id="RCCI01000008">
    <property type="protein sequence ID" value="RLJ62084.1"/>
    <property type="molecule type" value="Genomic_DNA"/>
</dbReference>
<protein>
    <submittedName>
        <fullName evidence="8">Serine/threonine protein kinase</fullName>
    </submittedName>
</protein>
<evidence type="ECO:0000256" key="3">
    <source>
        <dbReference type="ARBA" id="ARBA00022840"/>
    </source>
</evidence>
<dbReference type="PROSITE" id="PS00108">
    <property type="entry name" value="PROTEIN_KINASE_ST"/>
    <property type="match status" value="1"/>
</dbReference>
<dbReference type="GO" id="GO:0004674">
    <property type="term" value="F:protein serine/threonine kinase activity"/>
    <property type="evidence" value="ECO:0007669"/>
    <property type="project" value="UniProtKB-KW"/>
</dbReference>
<dbReference type="SUPFAM" id="SSF51206">
    <property type="entry name" value="cAMP-binding domain-like"/>
    <property type="match status" value="1"/>
</dbReference>
<dbReference type="SMART" id="SM00220">
    <property type="entry name" value="S_TKc"/>
    <property type="match status" value="1"/>
</dbReference>
<feature type="binding site" evidence="5">
    <location>
        <position position="38"/>
    </location>
    <ligand>
        <name>ATP</name>
        <dbReference type="ChEBI" id="CHEBI:30616"/>
    </ligand>
</feature>